<proteinExistence type="predicted"/>
<dbReference type="GeneID" id="43653125"/>
<accession>A0A5N6ZT95</accession>
<protein>
    <submittedName>
        <fullName evidence="1">Uncharacterized protein</fullName>
    </submittedName>
</protein>
<gene>
    <name evidence="1" type="ORF">BDV27DRAFT_136066</name>
</gene>
<dbReference type="AlphaFoldDB" id="A0A5N6ZT95"/>
<name>A0A5N6ZT95_9EURO</name>
<dbReference type="Proteomes" id="UP000326268">
    <property type="component" value="Unassembled WGS sequence"/>
</dbReference>
<reference evidence="1 2" key="1">
    <citation type="submission" date="2019-04" db="EMBL/GenBank/DDBJ databases">
        <title>Friends and foes A comparative genomics studyof 23 Aspergillus species from section Flavi.</title>
        <authorList>
            <consortium name="DOE Joint Genome Institute"/>
            <person name="Kjaerbolling I."/>
            <person name="Vesth T."/>
            <person name="Frisvad J.C."/>
            <person name="Nybo J.L."/>
            <person name="Theobald S."/>
            <person name="Kildgaard S."/>
            <person name="Isbrandt T."/>
            <person name="Kuo A."/>
            <person name="Sato A."/>
            <person name="Lyhne E.K."/>
            <person name="Kogle M.E."/>
            <person name="Wiebenga A."/>
            <person name="Kun R.S."/>
            <person name="Lubbers R.J."/>
            <person name="Makela M.R."/>
            <person name="Barry K."/>
            <person name="Chovatia M."/>
            <person name="Clum A."/>
            <person name="Daum C."/>
            <person name="Haridas S."/>
            <person name="He G."/>
            <person name="LaButti K."/>
            <person name="Lipzen A."/>
            <person name="Mondo S."/>
            <person name="Riley R."/>
            <person name="Salamov A."/>
            <person name="Simmons B.A."/>
            <person name="Magnuson J.K."/>
            <person name="Henrissat B."/>
            <person name="Mortensen U.H."/>
            <person name="Larsen T.O."/>
            <person name="Devries R.P."/>
            <person name="Grigoriev I.V."/>
            <person name="Machida M."/>
            <person name="Baker S.E."/>
            <person name="Andersen M.R."/>
        </authorList>
    </citation>
    <scope>NUCLEOTIDE SEQUENCE [LARGE SCALE GENOMIC DNA]</scope>
    <source>
        <strain evidence="1 2">CBS 763.97</strain>
    </source>
</reference>
<keyword evidence="2" id="KW-1185">Reference proteome</keyword>
<evidence type="ECO:0000313" key="1">
    <source>
        <dbReference type="EMBL" id="KAE8359480.1"/>
    </source>
</evidence>
<organism evidence="1 2">
    <name type="scientific">Aspergillus caelatus</name>
    <dbReference type="NCBI Taxonomy" id="61420"/>
    <lineage>
        <taxon>Eukaryota</taxon>
        <taxon>Fungi</taxon>
        <taxon>Dikarya</taxon>
        <taxon>Ascomycota</taxon>
        <taxon>Pezizomycotina</taxon>
        <taxon>Eurotiomycetes</taxon>
        <taxon>Eurotiomycetidae</taxon>
        <taxon>Eurotiales</taxon>
        <taxon>Aspergillaceae</taxon>
        <taxon>Aspergillus</taxon>
        <taxon>Aspergillus subgen. Circumdati</taxon>
    </lineage>
</organism>
<dbReference type="EMBL" id="ML737823">
    <property type="protein sequence ID" value="KAE8359480.1"/>
    <property type="molecule type" value="Genomic_DNA"/>
</dbReference>
<sequence length="114" mass="12617">MSIRRRIPAVRNMSHQLCFACSSSSLMVRSIWAISARTITEFRSPSAWYLARMSKASSCRSLLIKYRGLSGRKKTNTTWIIAGASCSSDGILHAQLLAIVTVPKPTEAATIWPM</sequence>
<evidence type="ECO:0000313" key="2">
    <source>
        <dbReference type="Proteomes" id="UP000326268"/>
    </source>
</evidence>
<dbReference type="RefSeq" id="XP_031922561.1">
    <property type="nucleotide sequence ID" value="XM_032068679.1"/>
</dbReference>
<feature type="non-terminal residue" evidence="1">
    <location>
        <position position="114"/>
    </location>
</feature>